<accession>A0A242NDU8</accession>
<dbReference type="NCBIfam" id="NF002647">
    <property type="entry name" value="PRK02318.1-3"/>
    <property type="match status" value="1"/>
</dbReference>
<dbReference type="InterPro" id="IPR036291">
    <property type="entry name" value="NAD(P)-bd_dom_sf"/>
</dbReference>
<dbReference type="NCBIfam" id="NF002646">
    <property type="entry name" value="PRK02318.1-2"/>
    <property type="match status" value="1"/>
</dbReference>
<dbReference type="Pfam" id="PF01232">
    <property type="entry name" value="Mannitol_dh"/>
    <property type="match status" value="1"/>
</dbReference>
<dbReference type="SUPFAM" id="SSF51735">
    <property type="entry name" value="NAD(P)-binding Rossmann-fold domains"/>
    <property type="match status" value="1"/>
</dbReference>
<dbReference type="AlphaFoldDB" id="A0A242NDU8"/>
<dbReference type="Proteomes" id="UP000194977">
    <property type="component" value="Unassembled WGS sequence"/>
</dbReference>
<name>A0A242NDU8_9GAMM</name>
<dbReference type="Gene3D" id="3.40.50.720">
    <property type="entry name" value="NAD(P)-binding Rossmann-like Domain"/>
    <property type="match status" value="1"/>
</dbReference>
<dbReference type="PANTHER" id="PTHR30524">
    <property type="entry name" value="MANNITOL-1-PHOSPHATE 5-DEHYDROGENASE"/>
    <property type="match status" value="1"/>
</dbReference>
<evidence type="ECO:0000313" key="10">
    <source>
        <dbReference type="EMBL" id="OTQ09350.1"/>
    </source>
</evidence>
<dbReference type="RefSeq" id="WP_086272158.1">
    <property type="nucleotide sequence ID" value="NZ_MZNE01000058.1"/>
</dbReference>
<dbReference type="InterPro" id="IPR008927">
    <property type="entry name" value="6-PGluconate_DH-like_C_sf"/>
</dbReference>
<sequence length="386" mass="42843">MQALHFGAGNIGRGFIGKLLSDAGVHVTFADVNEQVIDEIAKRHQYPVNVVGEQSTTEIVHNVDAINSSSDKVKDYIAKVDLVTTAVGPQILARIAENVAKGLIARHQQANNAPLNIIACENMVRGTSHFKQEIFKYIPHELHQWINSHIGFVDSAVDRIVPPATSKTGDILEVTVETFSEWIVNKNQFVGNIPQIKGMEPVDNLMAFVERKLFTLNTGHAITAYLGFYNNVATIRDAILVDNIRAVVQGAMQESGHVLIKRYNFDPAKHQAYIEKILTRFENPYLHDDTARVGRQPIRKLGSGDRLVKPLLGTFEYGLSNSNLLIGIAAALNYRNDEDDQATDLTQQISNKGVVQTFCDISGIESNNPIVSQVEQLYTAMQNHQY</sequence>
<reference evidence="11 12" key="1">
    <citation type="submission" date="2017-03" db="EMBL/GenBank/DDBJ databases">
        <title>Comparative genomics of honeybee gut symbionts reveal geographically distinct and subgroup specific antibiotic resistance.</title>
        <authorList>
            <person name="Ludvigsen J."/>
            <person name="Porcellato D."/>
            <person name="Labee-Lund T.M."/>
            <person name="Amdam G.V."/>
            <person name="Rudi K."/>
        </authorList>
    </citation>
    <scope>NUCLEOTIDE SEQUENCE [LARGE SCALE GENOMIC DNA]</scope>
    <source>
        <strain evidence="9 12">A-7-12</strain>
        <strain evidence="10 11">A-9-12</strain>
    </source>
</reference>
<dbReference type="PROSITE" id="PS00974">
    <property type="entry name" value="MANNITOL_DHGENASE"/>
    <property type="match status" value="1"/>
</dbReference>
<dbReference type="InterPro" id="IPR013118">
    <property type="entry name" value="Mannitol_DH_C"/>
</dbReference>
<evidence type="ECO:0000256" key="4">
    <source>
        <dbReference type="ARBA" id="ARBA00023002"/>
    </source>
</evidence>
<dbReference type="Proteomes" id="UP000194800">
    <property type="component" value="Unassembled WGS sequence"/>
</dbReference>
<dbReference type="InterPro" id="IPR013328">
    <property type="entry name" value="6PGD_dom2"/>
</dbReference>
<dbReference type="OrthoDB" id="271711at2"/>
<dbReference type="PRINTS" id="PR00084">
    <property type="entry name" value="MTLDHDRGNASE"/>
</dbReference>
<dbReference type="InterPro" id="IPR023027">
    <property type="entry name" value="Mannitol_DH_CS"/>
</dbReference>
<evidence type="ECO:0000259" key="8">
    <source>
        <dbReference type="Pfam" id="PF08125"/>
    </source>
</evidence>
<evidence type="ECO:0000256" key="5">
    <source>
        <dbReference type="ARBA" id="ARBA00023027"/>
    </source>
</evidence>
<evidence type="ECO:0000256" key="1">
    <source>
        <dbReference type="ARBA" id="ARBA00006541"/>
    </source>
</evidence>
<comment type="caution">
    <text evidence="9">The sequence shown here is derived from an EMBL/GenBank/DDBJ whole genome shotgun (WGS) entry which is preliminary data.</text>
</comment>
<dbReference type="NCBIfam" id="NF002652">
    <property type="entry name" value="PRK02318.2-5"/>
    <property type="match status" value="1"/>
</dbReference>
<evidence type="ECO:0000259" key="7">
    <source>
        <dbReference type="Pfam" id="PF01232"/>
    </source>
</evidence>
<keyword evidence="11" id="KW-1185">Reference proteome</keyword>
<evidence type="ECO:0000313" key="11">
    <source>
        <dbReference type="Proteomes" id="UP000194800"/>
    </source>
</evidence>
<proteinExistence type="inferred from homology"/>
<dbReference type="GO" id="GO:0008926">
    <property type="term" value="F:mannitol-1-phosphate 5-dehydrogenase activity"/>
    <property type="evidence" value="ECO:0007669"/>
    <property type="project" value="UniProtKB-UniRule"/>
</dbReference>
<dbReference type="FunFam" id="3.40.50.720:FF:000075">
    <property type="entry name" value="Mannitol-1-phosphate 5-dehydrogenase"/>
    <property type="match status" value="1"/>
</dbReference>
<keyword evidence="5 6" id="KW-0520">NAD</keyword>
<dbReference type="GO" id="GO:0019592">
    <property type="term" value="P:mannitol catabolic process"/>
    <property type="evidence" value="ECO:0007669"/>
    <property type="project" value="TreeGrafter"/>
</dbReference>
<keyword evidence="4 6" id="KW-0560">Oxidoreductase</keyword>
<feature type="binding site" evidence="6">
    <location>
        <begin position="3"/>
        <end position="14"/>
    </location>
    <ligand>
        <name>NAD(+)</name>
        <dbReference type="ChEBI" id="CHEBI:57540"/>
    </ligand>
</feature>
<dbReference type="InterPro" id="IPR023028">
    <property type="entry name" value="Mannitol_1_phos_5_DH"/>
</dbReference>
<dbReference type="SUPFAM" id="SSF48179">
    <property type="entry name" value="6-phosphogluconate dehydrogenase C-terminal domain-like"/>
    <property type="match status" value="1"/>
</dbReference>
<evidence type="ECO:0000256" key="2">
    <source>
        <dbReference type="ARBA" id="ARBA00012939"/>
    </source>
</evidence>
<dbReference type="NCBIfam" id="NF002650">
    <property type="entry name" value="PRK02318.2-2"/>
    <property type="match status" value="1"/>
</dbReference>
<dbReference type="InterPro" id="IPR013131">
    <property type="entry name" value="Mannitol_DH_N"/>
</dbReference>
<dbReference type="Pfam" id="PF08125">
    <property type="entry name" value="Mannitol_dh_C"/>
    <property type="match status" value="1"/>
</dbReference>
<organism evidence="9 12">
    <name type="scientific">Gilliamella apicola</name>
    <dbReference type="NCBI Taxonomy" id="1196095"/>
    <lineage>
        <taxon>Bacteria</taxon>
        <taxon>Pseudomonadati</taxon>
        <taxon>Pseudomonadota</taxon>
        <taxon>Gammaproteobacteria</taxon>
        <taxon>Orbales</taxon>
        <taxon>Orbaceae</taxon>
        <taxon>Gilliamella</taxon>
    </lineage>
</organism>
<comment type="catalytic activity">
    <reaction evidence="6">
        <text>D-mannitol 1-phosphate + NAD(+) = beta-D-fructose 6-phosphate + NADH + H(+)</text>
        <dbReference type="Rhea" id="RHEA:19661"/>
        <dbReference type="ChEBI" id="CHEBI:15378"/>
        <dbReference type="ChEBI" id="CHEBI:57540"/>
        <dbReference type="ChEBI" id="CHEBI:57634"/>
        <dbReference type="ChEBI" id="CHEBI:57945"/>
        <dbReference type="ChEBI" id="CHEBI:61381"/>
        <dbReference type="EC" id="1.1.1.17"/>
    </reaction>
</comment>
<feature type="domain" description="Mannitol dehydrogenase N-terminal" evidence="7">
    <location>
        <begin position="1"/>
        <end position="197"/>
    </location>
</feature>
<comment type="similarity">
    <text evidence="1 6">Belongs to the mannitol dehydrogenase family.</text>
</comment>
<gene>
    <name evidence="6" type="primary">mtlD</name>
    <name evidence="10" type="ORF">B6C91_09395</name>
    <name evidence="9" type="ORF">B6D08_13050</name>
</gene>
<dbReference type="EMBL" id="NARP01000046">
    <property type="protein sequence ID" value="OTP97927.1"/>
    <property type="molecule type" value="Genomic_DNA"/>
</dbReference>
<evidence type="ECO:0000256" key="6">
    <source>
        <dbReference type="HAMAP-Rule" id="MF_00196"/>
    </source>
</evidence>
<dbReference type="FunFam" id="1.10.1040.10:FF:000009">
    <property type="entry name" value="Mannitol-1-phosphate 5-dehydrogenase"/>
    <property type="match status" value="1"/>
</dbReference>
<evidence type="ECO:0000313" key="9">
    <source>
        <dbReference type="EMBL" id="OTP97927.1"/>
    </source>
</evidence>
<evidence type="ECO:0000256" key="3">
    <source>
        <dbReference type="ARBA" id="ARBA00016219"/>
    </source>
</evidence>
<dbReference type="InterPro" id="IPR000669">
    <property type="entry name" value="Mannitol_DH"/>
</dbReference>
<dbReference type="HAMAP" id="MF_00196">
    <property type="entry name" value="Mannitol_dehydrog"/>
    <property type="match status" value="1"/>
</dbReference>
<protein>
    <recommendedName>
        <fullName evidence="3 6">Mannitol-1-phosphate 5-dehydrogenase</fullName>
        <ecNumber evidence="2 6">1.1.1.17</ecNumber>
    </recommendedName>
</protein>
<feature type="domain" description="Mannitol dehydrogenase C-terminal" evidence="8">
    <location>
        <begin position="204"/>
        <end position="381"/>
    </location>
</feature>
<evidence type="ECO:0000313" key="12">
    <source>
        <dbReference type="Proteomes" id="UP000194977"/>
    </source>
</evidence>
<dbReference type="GO" id="GO:0005829">
    <property type="term" value="C:cytosol"/>
    <property type="evidence" value="ECO:0007669"/>
    <property type="project" value="TreeGrafter"/>
</dbReference>
<dbReference type="EMBL" id="NART01000044">
    <property type="protein sequence ID" value="OTQ09350.1"/>
    <property type="molecule type" value="Genomic_DNA"/>
</dbReference>
<dbReference type="Gene3D" id="1.10.1040.10">
    <property type="entry name" value="N-(1-d-carboxylethyl)-l-norvaline Dehydrogenase, domain 2"/>
    <property type="match status" value="1"/>
</dbReference>
<dbReference type="EC" id="1.1.1.17" evidence="2 6"/>
<dbReference type="PANTHER" id="PTHR30524:SF0">
    <property type="entry name" value="ALTRONATE OXIDOREDUCTASE-RELATED"/>
    <property type="match status" value="1"/>
</dbReference>